<keyword evidence="1" id="KW-1133">Transmembrane helix</keyword>
<keyword evidence="1" id="KW-0472">Membrane</keyword>
<proteinExistence type="predicted"/>
<dbReference type="EMBL" id="SNRW01003383">
    <property type="protein sequence ID" value="KAA6390002.1"/>
    <property type="molecule type" value="Genomic_DNA"/>
</dbReference>
<evidence type="ECO:0000313" key="4">
    <source>
        <dbReference type="Proteomes" id="UP000324800"/>
    </source>
</evidence>
<feature type="transmembrane region" description="Helical" evidence="1">
    <location>
        <begin position="51"/>
        <end position="72"/>
    </location>
</feature>
<sequence length="505" mass="57885">MSAQQDEKRSSAPSTASTRIETFTKASYSDKAEQVFFAFLMPLFNQQRREVPVLAAILWAFKLVEIIALAIFRVDSGTNLQYGFSKVVNFASGTSIGMALGKYSPIIVFICVFVLLAVIAEQIIQILLTALYIPFISNAITTFDCFKDEDVLIRIFIFNYNPKSYSIFTCRNSAFNVLETVLTFGICFAMRMLVEWPFWRGIVTVGTSLTIVIIIYWYQPYFKYISNVLACIIWTMFGSIRLCLEIGYAVTSASHSEIPQYFFLATGVAIGVLMSAIAIYFIKDRAGKLFLINRKFDKKKLQYIPKIKTISDIDPSTRFLQFKEMRTRHNLDIVDSLYVQQLQKHKNEAQPLFEYSLFQGQFFKNRIKATAVLKRANDSSLNSSMPLRFVMFCLRLTETSGTSAGGNQGAVEQSMTFQTQMAQAEEHYENAKVSLKKFFEEILKRKPNFSQLPILLEQIVDQDAASRKIFEELMNQHHNNVQILRRYAKLLRDVYNETETADELL</sequence>
<dbReference type="Pfam" id="PF25474">
    <property type="entry name" value="TPR_TmcB"/>
    <property type="match status" value="1"/>
</dbReference>
<feature type="domain" description="TmcB/TmcC TPR repeats" evidence="2">
    <location>
        <begin position="402"/>
        <end position="504"/>
    </location>
</feature>
<dbReference type="OrthoDB" id="60033at2759"/>
<evidence type="ECO:0000313" key="3">
    <source>
        <dbReference type="EMBL" id="KAA6390002.1"/>
    </source>
</evidence>
<feature type="transmembrane region" description="Helical" evidence="1">
    <location>
        <begin position="173"/>
        <end position="192"/>
    </location>
</feature>
<dbReference type="Proteomes" id="UP000324800">
    <property type="component" value="Unassembled WGS sequence"/>
</dbReference>
<accession>A0A5J4W5Q7</accession>
<dbReference type="AlphaFoldDB" id="A0A5J4W5Q7"/>
<organism evidence="3 4">
    <name type="scientific">Streblomastix strix</name>
    <dbReference type="NCBI Taxonomy" id="222440"/>
    <lineage>
        <taxon>Eukaryota</taxon>
        <taxon>Metamonada</taxon>
        <taxon>Preaxostyla</taxon>
        <taxon>Oxymonadida</taxon>
        <taxon>Streblomastigidae</taxon>
        <taxon>Streblomastix</taxon>
    </lineage>
</organism>
<reference evidence="3 4" key="1">
    <citation type="submission" date="2019-03" db="EMBL/GenBank/DDBJ databases">
        <title>Single cell metagenomics reveals metabolic interactions within the superorganism composed of flagellate Streblomastix strix and complex community of Bacteroidetes bacteria on its surface.</title>
        <authorList>
            <person name="Treitli S.C."/>
            <person name="Kolisko M."/>
            <person name="Husnik F."/>
            <person name="Keeling P."/>
            <person name="Hampl V."/>
        </authorList>
    </citation>
    <scope>NUCLEOTIDE SEQUENCE [LARGE SCALE GENOMIC DNA]</scope>
    <source>
        <strain evidence="3">ST1C</strain>
    </source>
</reference>
<feature type="transmembrane region" description="Helical" evidence="1">
    <location>
        <begin position="198"/>
        <end position="218"/>
    </location>
</feature>
<dbReference type="PANTHER" id="PTHR31600:SF2">
    <property type="entry name" value="GAMETE ENRICHED GENE 10 PROTEIN-RELATED"/>
    <property type="match status" value="1"/>
</dbReference>
<feature type="transmembrane region" description="Helical" evidence="1">
    <location>
        <begin position="261"/>
        <end position="282"/>
    </location>
</feature>
<evidence type="ECO:0000256" key="1">
    <source>
        <dbReference type="SAM" id="Phobius"/>
    </source>
</evidence>
<feature type="transmembrane region" description="Helical" evidence="1">
    <location>
        <begin position="106"/>
        <end position="133"/>
    </location>
</feature>
<feature type="transmembrane region" description="Helical" evidence="1">
    <location>
        <begin position="225"/>
        <end position="249"/>
    </location>
</feature>
<protein>
    <recommendedName>
        <fullName evidence="2">TmcB/TmcC TPR repeats domain-containing protein</fullName>
    </recommendedName>
</protein>
<evidence type="ECO:0000259" key="2">
    <source>
        <dbReference type="Pfam" id="PF25474"/>
    </source>
</evidence>
<name>A0A5J4W5Q7_9EUKA</name>
<dbReference type="InterPro" id="IPR052994">
    <property type="entry name" value="Tiny_macrocysts_regulators"/>
</dbReference>
<comment type="caution">
    <text evidence="3">The sequence shown here is derived from an EMBL/GenBank/DDBJ whole genome shotgun (WGS) entry which is preliminary data.</text>
</comment>
<keyword evidence="1" id="KW-0812">Transmembrane</keyword>
<dbReference type="PANTHER" id="PTHR31600">
    <property type="entry name" value="TINY MACROCYSTS PROTEIN B-RELATED"/>
    <property type="match status" value="1"/>
</dbReference>
<dbReference type="InterPro" id="IPR057352">
    <property type="entry name" value="TPR_TmcB/C"/>
</dbReference>
<gene>
    <name evidence="3" type="ORF">EZS28_014468</name>
</gene>